<feature type="compositionally biased region" description="Low complexity" evidence="1">
    <location>
        <begin position="99"/>
        <end position="108"/>
    </location>
</feature>
<dbReference type="AlphaFoldDB" id="A0A1I7XL92"/>
<keyword evidence="2" id="KW-1185">Reference proteome</keyword>
<feature type="region of interest" description="Disordered" evidence="1">
    <location>
        <begin position="70"/>
        <end position="108"/>
    </location>
</feature>
<reference evidence="3" key="1">
    <citation type="submission" date="2016-11" db="UniProtKB">
        <authorList>
            <consortium name="WormBaseParasite"/>
        </authorList>
    </citation>
    <scope>IDENTIFICATION</scope>
</reference>
<evidence type="ECO:0000313" key="2">
    <source>
        <dbReference type="Proteomes" id="UP000095283"/>
    </source>
</evidence>
<name>A0A1I7XL92_HETBA</name>
<dbReference type="WBParaSite" id="Hba_18550">
    <property type="protein sequence ID" value="Hba_18550"/>
    <property type="gene ID" value="Hba_18550"/>
</dbReference>
<dbReference type="Proteomes" id="UP000095283">
    <property type="component" value="Unplaced"/>
</dbReference>
<organism evidence="2 3">
    <name type="scientific">Heterorhabditis bacteriophora</name>
    <name type="common">Entomopathogenic nematode worm</name>
    <dbReference type="NCBI Taxonomy" id="37862"/>
    <lineage>
        <taxon>Eukaryota</taxon>
        <taxon>Metazoa</taxon>
        <taxon>Ecdysozoa</taxon>
        <taxon>Nematoda</taxon>
        <taxon>Chromadorea</taxon>
        <taxon>Rhabditida</taxon>
        <taxon>Rhabditina</taxon>
        <taxon>Rhabditomorpha</taxon>
        <taxon>Strongyloidea</taxon>
        <taxon>Heterorhabditidae</taxon>
        <taxon>Heterorhabditis</taxon>
    </lineage>
</organism>
<evidence type="ECO:0000256" key="1">
    <source>
        <dbReference type="SAM" id="MobiDB-lite"/>
    </source>
</evidence>
<proteinExistence type="predicted"/>
<sequence length="161" mass="17997">MCCQNSMVSSGSTVVDWNIAEKKRLDMQLRIVNLDFTVKLQYADITGRRNSVDGPKKTKTFFRSPYAKVTDPRLVDGPASSGRGSDDAASCDRGPKRQSYSASSGYESASGDYNVYCIKWKAEFMHRKEKCYRSRTICHDLRLSGISQATLVDTLMQVSSI</sequence>
<protein>
    <submittedName>
        <fullName evidence="3">C2 NT-type domain-containing protein</fullName>
    </submittedName>
</protein>
<evidence type="ECO:0000313" key="3">
    <source>
        <dbReference type="WBParaSite" id="Hba_18550"/>
    </source>
</evidence>
<accession>A0A1I7XL92</accession>